<evidence type="ECO:0000259" key="9">
    <source>
        <dbReference type="Pfam" id="PF00326"/>
    </source>
</evidence>
<dbReference type="Pfam" id="PF07676">
    <property type="entry name" value="PD40"/>
    <property type="match status" value="1"/>
</dbReference>
<dbReference type="Gene3D" id="3.40.50.1820">
    <property type="entry name" value="alpha/beta hydrolase"/>
    <property type="match status" value="1"/>
</dbReference>
<accession>A0AA39ZGS1</accession>
<dbReference type="Pfam" id="PF00326">
    <property type="entry name" value="Peptidase_S9"/>
    <property type="match status" value="1"/>
</dbReference>
<evidence type="ECO:0000313" key="11">
    <source>
        <dbReference type="Proteomes" id="UP001174997"/>
    </source>
</evidence>
<dbReference type="FunFam" id="3.40.50.1820:FF:000028">
    <property type="entry name" value="S9 family peptidase"/>
    <property type="match status" value="1"/>
</dbReference>
<evidence type="ECO:0000256" key="4">
    <source>
        <dbReference type="ARBA" id="ARBA00022801"/>
    </source>
</evidence>
<dbReference type="Proteomes" id="UP001174997">
    <property type="component" value="Unassembled WGS sequence"/>
</dbReference>
<dbReference type="InterPro" id="IPR029058">
    <property type="entry name" value="AB_hydrolase_fold"/>
</dbReference>
<name>A0AA39ZGS1_9PEZI</name>
<keyword evidence="2" id="KW-0645">Protease</keyword>
<dbReference type="PANTHER" id="PTHR42776:SF13">
    <property type="entry name" value="DIPEPTIDYL-PEPTIDASE 5"/>
    <property type="match status" value="1"/>
</dbReference>
<feature type="region of interest" description="Disordered" evidence="7">
    <location>
        <begin position="49"/>
        <end position="71"/>
    </location>
</feature>
<evidence type="ECO:0000256" key="1">
    <source>
        <dbReference type="ARBA" id="ARBA00010040"/>
    </source>
</evidence>
<evidence type="ECO:0000256" key="3">
    <source>
        <dbReference type="ARBA" id="ARBA00022729"/>
    </source>
</evidence>
<comment type="caution">
    <text evidence="10">The sequence shown here is derived from an EMBL/GenBank/DDBJ whole genome shotgun (WGS) entry which is preliminary data.</text>
</comment>
<protein>
    <recommendedName>
        <fullName evidence="6">Dipeptidyl-peptidase V</fullName>
    </recommendedName>
</protein>
<dbReference type="InterPro" id="IPR001375">
    <property type="entry name" value="Peptidase_S9_cat"/>
</dbReference>
<dbReference type="PANTHER" id="PTHR42776">
    <property type="entry name" value="SERINE PEPTIDASE S9 FAMILY MEMBER"/>
    <property type="match status" value="1"/>
</dbReference>
<proteinExistence type="inferred from homology"/>
<evidence type="ECO:0000256" key="7">
    <source>
        <dbReference type="SAM" id="MobiDB-lite"/>
    </source>
</evidence>
<dbReference type="AlphaFoldDB" id="A0AA39ZGS1"/>
<dbReference type="GO" id="GO:0006508">
    <property type="term" value="P:proteolysis"/>
    <property type="evidence" value="ECO:0007669"/>
    <property type="project" value="UniProtKB-KW"/>
</dbReference>
<dbReference type="InterPro" id="IPR011659">
    <property type="entry name" value="WD40"/>
</dbReference>
<organism evidence="10 11">
    <name type="scientific">Cercophora samala</name>
    <dbReference type="NCBI Taxonomy" id="330535"/>
    <lineage>
        <taxon>Eukaryota</taxon>
        <taxon>Fungi</taxon>
        <taxon>Dikarya</taxon>
        <taxon>Ascomycota</taxon>
        <taxon>Pezizomycotina</taxon>
        <taxon>Sordariomycetes</taxon>
        <taxon>Sordariomycetidae</taxon>
        <taxon>Sordariales</taxon>
        <taxon>Lasiosphaeriaceae</taxon>
        <taxon>Cercophora</taxon>
    </lineage>
</organism>
<keyword evidence="11" id="KW-1185">Reference proteome</keyword>
<feature type="chain" id="PRO_5041415155" description="Dipeptidyl-peptidase V" evidence="8">
    <location>
        <begin position="20"/>
        <end position="903"/>
    </location>
</feature>
<keyword evidence="5" id="KW-0720">Serine protease</keyword>
<evidence type="ECO:0000256" key="6">
    <source>
        <dbReference type="ARBA" id="ARBA00032829"/>
    </source>
</evidence>
<evidence type="ECO:0000256" key="2">
    <source>
        <dbReference type="ARBA" id="ARBA00022670"/>
    </source>
</evidence>
<dbReference type="Gene3D" id="2.120.10.30">
    <property type="entry name" value="TolB, C-terminal domain"/>
    <property type="match status" value="1"/>
</dbReference>
<dbReference type="EMBL" id="JAULSY010000028">
    <property type="protein sequence ID" value="KAK0670765.1"/>
    <property type="molecule type" value="Genomic_DNA"/>
</dbReference>
<feature type="domain" description="Peptidase S9 prolyl oligopeptidase catalytic" evidence="9">
    <location>
        <begin position="657"/>
        <end position="866"/>
    </location>
</feature>
<keyword evidence="3 8" id="KW-0732">Signal</keyword>
<evidence type="ECO:0000256" key="8">
    <source>
        <dbReference type="SAM" id="SignalP"/>
    </source>
</evidence>
<dbReference type="SUPFAM" id="SSF53474">
    <property type="entry name" value="alpha/beta-Hydrolases"/>
    <property type="match status" value="1"/>
</dbReference>
<dbReference type="InterPro" id="IPR011042">
    <property type="entry name" value="6-blade_b-propeller_TolB-like"/>
</dbReference>
<gene>
    <name evidence="10" type="ORF">QBC41DRAFT_387855</name>
</gene>
<evidence type="ECO:0000313" key="10">
    <source>
        <dbReference type="EMBL" id="KAK0670765.1"/>
    </source>
</evidence>
<keyword evidence="4" id="KW-0378">Hydrolase</keyword>
<reference evidence="10" key="1">
    <citation type="submission" date="2023-06" db="EMBL/GenBank/DDBJ databases">
        <title>Genome-scale phylogeny and comparative genomics of the fungal order Sordariales.</title>
        <authorList>
            <consortium name="Lawrence Berkeley National Laboratory"/>
            <person name="Hensen N."/>
            <person name="Bonometti L."/>
            <person name="Westerberg I."/>
            <person name="Brannstrom I.O."/>
            <person name="Guillou S."/>
            <person name="Cros-Aarteil S."/>
            <person name="Calhoun S."/>
            <person name="Haridas S."/>
            <person name="Kuo A."/>
            <person name="Mondo S."/>
            <person name="Pangilinan J."/>
            <person name="Riley R."/>
            <person name="Labutti K."/>
            <person name="Andreopoulos B."/>
            <person name="Lipzen A."/>
            <person name="Chen C."/>
            <person name="Yanf M."/>
            <person name="Daum C."/>
            <person name="Ng V."/>
            <person name="Clum A."/>
            <person name="Steindorff A."/>
            <person name="Ohm R."/>
            <person name="Martin F."/>
            <person name="Silar P."/>
            <person name="Natvig D."/>
            <person name="Lalanne C."/>
            <person name="Gautier V."/>
            <person name="Ament-Velasquez S.L."/>
            <person name="Kruys A."/>
            <person name="Hutchinson M.I."/>
            <person name="Powell A.J."/>
            <person name="Barry K."/>
            <person name="Miller A.N."/>
            <person name="Grigoriev I.V."/>
            <person name="Debuchy R."/>
            <person name="Gladieux P."/>
            <person name="Thoren M.H."/>
            <person name="Johannesson H."/>
        </authorList>
    </citation>
    <scope>NUCLEOTIDE SEQUENCE</scope>
    <source>
        <strain evidence="10">CBS 307.81</strain>
    </source>
</reference>
<comment type="similarity">
    <text evidence="1">Belongs to the peptidase S9C family.</text>
</comment>
<dbReference type="GO" id="GO:0004252">
    <property type="term" value="F:serine-type endopeptidase activity"/>
    <property type="evidence" value="ECO:0007669"/>
    <property type="project" value="TreeGrafter"/>
</dbReference>
<evidence type="ECO:0000256" key="5">
    <source>
        <dbReference type="ARBA" id="ARBA00022825"/>
    </source>
</evidence>
<sequence>MSWFLFQLSFLMLSILSFSFHNSSRLAEMEAPDPRWWWLDGYDDDQGEQAPAAGLGSSSRGDFPMRGSGEEGKHLDGGGCGAVVAPHLDDITTTSTIGIIVPELHGRNKLLTRRRRRRFISFPSGISGGLATTTTTTFFFVWVLVLAVVLNTPPLASASPVLPSDSNSNNINNMTIMATKFTPEVMLSAPRRSAAVPNADGTLALYTVSAYSFEEHKRRSEVRLLTVANGQSTVVVEGSGASEPNWVVEEEFVWVEGVGDKGETEIRWGDVKGRKGVVRRFDGGVGNVKVREVREGERWVIGFSVVVTPEGKIHNPATEEKGLSSGRVYDGLFVRHWDSWSTENRNSIWFGFLKRKEGGGFEVEGLVDALYGTGLSSPVPPFGGTGDFDVGPKGLVFVAKDPALDPALYTKTDLYYLSLKELAQEKPKLRLVETPGLEGYSQSPVFSNDGNKIAFTRMRSKQYESDKTRLLLVKDLNELKAEEFYATEDGEGGWDARPDTILWSADDKTLYVTAEHRARNLIYQLPSTPCKACKKLPTVIPTTDGSVSDVRLLSTSVSANSPVAGRLFVTSTSLVDNSCYSIVNPSQSTFHIVSSNSKQGKSFGLSRQSVDDITFKGAGDYDVHALVMRPSDFDPKKKYPLCFLIHGGPQGAWGDSWSTRWNPAVFAEQGYVVVSPNPTGSTGYGMALQNGIKGDWGGKPYNDLVNAFEYIQDNLDYVDTDRAVALGASYGGYMINWIQGHPLGRKFKALVCHDGVFSTSNQWSTEELFFPIHDFEGTIYENKEGYQKWDPANHLDEWATPELIIHSELDYRLPVTEGLAAFNVLQAKKVPSRLLVFPDENHWVLKPENALVWQKTVLGWINKYSGIEDEAETEAQVQANVTKREAEQLDKENFAKLVSELSL</sequence>
<dbReference type="SUPFAM" id="SSF82171">
    <property type="entry name" value="DPP6 N-terminal domain-like"/>
    <property type="match status" value="1"/>
</dbReference>
<feature type="signal peptide" evidence="8">
    <location>
        <begin position="1"/>
        <end position="19"/>
    </location>
</feature>